<dbReference type="AlphaFoldDB" id="A0A382LW27"/>
<evidence type="ECO:0000313" key="3">
    <source>
        <dbReference type="EMBL" id="SVC39242.1"/>
    </source>
</evidence>
<feature type="domain" description="Major facilitator superfamily (MFS) profile" evidence="2">
    <location>
        <begin position="13"/>
        <end position="342"/>
    </location>
</feature>
<keyword evidence="1" id="KW-0812">Transmembrane</keyword>
<organism evidence="3">
    <name type="scientific">marine metagenome</name>
    <dbReference type="NCBI Taxonomy" id="408172"/>
    <lineage>
        <taxon>unclassified sequences</taxon>
        <taxon>metagenomes</taxon>
        <taxon>ecological metagenomes</taxon>
    </lineage>
</organism>
<feature type="transmembrane region" description="Helical" evidence="1">
    <location>
        <begin position="144"/>
        <end position="167"/>
    </location>
</feature>
<dbReference type="GO" id="GO:0022857">
    <property type="term" value="F:transmembrane transporter activity"/>
    <property type="evidence" value="ECO:0007669"/>
    <property type="project" value="InterPro"/>
</dbReference>
<sequence>MNRTRHKNRVFYGWYIVGASVLLNSYLAFAIWQGFTVFFLPILRDYGVSRTLLSGAFSLRQLESGFLSPLVGFLVDRIGPRKVILTGVILAGFGLICTGLSPNIWCFYIAFLVMSGGVSGASHGVSWAVMVARWFNRKRGRATSLAFMGGAIGGPGVILVAGLVGAIGWRSSTLLLGIGLLIVGVPLSFVARSNPEKYGYRPDGDNEHVSAGEDIQTPKVLDAREPVVTVRNAIQSSHFWALVLVLGIQQISMGGLHAHQIAYFQDIGFSATQAASTVAIAFGISALGRLAAGILTDLADWRKVFVAVIVGQVTALAILGNVSMFWHAMVFSVILVFSHGMM</sequence>
<dbReference type="PANTHER" id="PTHR11360">
    <property type="entry name" value="MONOCARBOXYLATE TRANSPORTER"/>
    <property type="match status" value="1"/>
</dbReference>
<dbReference type="EMBL" id="UINC01088747">
    <property type="protein sequence ID" value="SVC39242.1"/>
    <property type="molecule type" value="Genomic_DNA"/>
</dbReference>
<feature type="non-terminal residue" evidence="3">
    <location>
        <position position="342"/>
    </location>
</feature>
<protein>
    <recommendedName>
        <fullName evidence="2">Major facilitator superfamily (MFS) profile domain-containing protein</fullName>
    </recommendedName>
</protein>
<feature type="transmembrane region" description="Helical" evidence="1">
    <location>
        <begin position="82"/>
        <end position="101"/>
    </location>
</feature>
<dbReference type="InterPro" id="IPR036259">
    <property type="entry name" value="MFS_trans_sf"/>
</dbReference>
<dbReference type="InterPro" id="IPR050327">
    <property type="entry name" value="Proton-linked_MCT"/>
</dbReference>
<feature type="transmembrane region" description="Helical" evidence="1">
    <location>
        <begin position="274"/>
        <end position="292"/>
    </location>
</feature>
<gene>
    <name evidence="3" type="ORF">METZ01_LOCUS292096</name>
</gene>
<dbReference type="InterPro" id="IPR020846">
    <property type="entry name" value="MFS_dom"/>
</dbReference>
<dbReference type="PANTHER" id="PTHR11360:SF290">
    <property type="entry name" value="MONOCARBOXYLATE MFS PERMEASE"/>
    <property type="match status" value="1"/>
</dbReference>
<dbReference type="InterPro" id="IPR011701">
    <property type="entry name" value="MFS"/>
</dbReference>
<evidence type="ECO:0000256" key="1">
    <source>
        <dbReference type="SAM" id="Phobius"/>
    </source>
</evidence>
<evidence type="ECO:0000259" key="2">
    <source>
        <dbReference type="PROSITE" id="PS50850"/>
    </source>
</evidence>
<dbReference type="Pfam" id="PF07690">
    <property type="entry name" value="MFS_1"/>
    <property type="match status" value="1"/>
</dbReference>
<dbReference type="PROSITE" id="PS50850">
    <property type="entry name" value="MFS"/>
    <property type="match status" value="1"/>
</dbReference>
<feature type="transmembrane region" description="Helical" evidence="1">
    <location>
        <begin position="173"/>
        <end position="191"/>
    </location>
</feature>
<reference evidence="3" key="1">
    <citation type="submission" date="2018-05" db="EMBL/GenBank/DDBJ databases">
        <authorList>
            <person name="Lanie J.A."/>
            <person name="Ng W.-L."/>
            <person name="Kazmierczak K.M."/>
            <person name="Andrzejewski T.M."/>
            <person name="Davidsen T.M."/>
            <person name="Wayne K.J."/>
            <person name="Tettelin H."/>
            <person name="Glass J.I."/>
            <person name="Rusch D."/>
            <person name="Podicherti R."/>
            <person name="Tsui H.-C.T."/>
            <person name="Winkler M.E."/>
        </authorList>
    </citation>
    <scope>NUCLEOTIDE SEQUENCE</scope>
</reference>
<dbReference type="Gene3D" id="1.20.1250.20">
    <property type="entry name" value="MFS general substrate transporter like domains"/>
    <property type="match status" value="2"/>
</dbReference>
<keyword evidence="1" id="KW-1133">Transmembrane helix</keyword>
<feature type="transmembrane region" description="Helical" evidence="1">
    <location>
        <begin position="239"/>
        <end position="262"/>
    </location>
</feature>
<proteinExistence type="predicted"/>
<name>A0A382LW27_9ZZZZ</name>
<keyword evidence="1" id="KW-0472">Membrane</keyword>
<feature type="transmembrane region" description="Helical" evidence="1">
    <location>
        <begin position="12"/>
        <end position="32"/>
    </location>
</feature>
<accession>A0A382LW27</accession>
<feature type="transmembrane region" description="Helical" evidence="1">
    <location>
        <begin position="304"/>
        <end position="337"/>
    </location>
</feature>
<dbReference type="SUPFAM" id="SSF103473">
    <property type="entry name" value="MFS general substrate transporter"/>
    <property type="match status" value="1"/>
</dbReference>